<name>A0ABX9K3E5_9BACT</name>
<evidence type="ECO:0000313" key="3">
    <source>
        <dbReference type="EMBL" id="REG32329.1"/>
    </source>
</evidence>
<evidence type="ECO:0000313" key="4">
    <source>
        <dbReference type="Proteomes" id="UP000256345"/>
    </source>
</evidence>
<dbReference type="CDD" id="cd16329">
    <property type="entry name" value="LolA_like"/>
    <property type="match status" value="1"/>
</dbReference>
<dbReference type="Proteomes" id="UP000256345">
    <property type="component" value="Unassembled WGS sequence"/>
</dbReference>
<feature type="domain" description="Uncharacterized protein TP-0789" evidence="2">
    <location>
        <begin position="98"/>
        <end position="278"/>
    </location>
</feature>
<dbReference type="Gene3D" id="2.50.20.10">
    <property type="entry name" value="Lipoprotein localisation LolA/LolB/LppX"/>
    <property type="match status" value="1"/>
</dbReference>
<reference evidence="3 4" key="1">
    <citation type="submission" date="2018-08" db="EMBL/GenBank/DDBJ databases">
        <title>Genomic Encyclopedia of Archaeal and Bacterial Type Strains, Phase II (KMG-II): from individual species to whole genera.</title>
        <authorList>
            <person name="Goeker M."/>
        </authorList>
    </citation>
    <scope>NUCLEOTIDE SEQUENCE [LARGE SCALE GENOMIC DNA]</scope>
    <source>
        <strain evidence="3 4">DSM 2261</strain>
    </source>
</reference>
<protein>
    <submittedName>
        <fullName evidence="3">Outer membrane lipoprotein-sorting protein</fullName>
    </submittedName>
</protein>
<comment type="caution">
    <text evidence="3">The sequence shown here is derived from an EMBL/GenBank/DDBJ whole genome shotgun (WGS) entry which is preliminary data.</text>
</comment>
<evidence type="ECO:0000259" key="2">
    <source>
        <dbReference type="Pfam" id="PF17131"/>
    </source>
</evidence>
<keyword evidence="1" id="KW-0732">Signal</keyword>
<sequence>MSSRGPGGLAVGERGIRVRAMRNKLAPLLCAAAVALLLAPPVLAEDSAADIARRSRERGALNLLGLRAELKLSTVLKDGRRKEQVLTSTAKRVGGRLHSLARFSQPAGVAGVAVLTVEGAPGEPADISLYLPKLKRVRKVAKGQRGQSFMETDFNYADLGGSGGERDESLRLVGETKVLDRLAHVLRGKAGPDSPYGEVTLYVDKDTDVPVKAEYSDREGKPLKVYRAVRLKKFKDRFFAAEAVMENLQTGSRTTLEVLKLEEVQLGDEAFTERALERG</sequence>
<accession>A0ABX9K3E5</accession>
<organism evidence="3 4">
    <name type="scientific">Archangium gephyra</name>
    <dbReference type="NCBI Taxonomy" id="48"/>
    <lineage>
        <taxon>Bacteria</taxon>
        <taxon>Pseudomonadati</taxon>
        <taxon>Myxococcota</taxon>
        <taxon>Myxococcia</taxon>
        <taxon>Myxococcales</taxon>
        <taxon>Cystobacterineae</taxon>
        <taxon>Archangiaceae</taxon>
        <taxon>Archangium</taxon>
    </lineage>
</organism>
<proteinExistence type="predicted"/>
<dbReference type="InterPro" id="IPR033399">
    <property type="entry name" value="TP_0789-like"/>
</dbReference>
<gene>
    <name evidence="3" type="ORF">ATI61_105657</name>
</gene>
<evidence type="ECO:0000256" key="1">
    <source>
        <dbReference type="SAM" id="SignalP"/>
    </source>
</evidence>
<feature type="chain" id="PRO_5045541678" evidence="1">
    <location>
        <begin position="45"/>
        <end position="279"/>
    </location>
</feature>
<keyword evidence="3" id="KW-0449">Lipoprotein</keyword>
<keyword evidence="4" id="KW-1185">Reference proteome</keyword>
<dbReference type="Pfam" id="PF17131">
    <property type="entry name" value="LolA_like"/>
    <property type="match status" value="1"/>
</dbReference>
<dbReference type="EMBL" id="QUMU01000005">
    <property type="protein sequence ID" value="REG32329.1"/>
    <property type="molecule type" value="Genomic_DNA"/>
</dbReference>
<feature type="signal peptide" evidence="1">
    <location>
        <begin position="1"/>
        <end position="44"/>
    </location>
</feature>